<comment type="caution">
    <text evidence="2">The sequence shown here is derived from an EMBL/GenBank/DDBJ whole genome shotgun (WGS) entry which is preliminary data.</text>
</comment>
<keyword evidence="3" id="KW-1185">Reference proteome</keyword>
<accession>A0A9P4NLT0</accession>
<gene>
    <name evidence="2" type="ORF">EJ08DRAFT_365375</name>
</gene>
<feature type="compositionally biased region" description="Polar residues" evidence="1">
    <location>
        <begin position="335"/>
        <end position="346"/>
    </location>
</feature>
<protein>
    <submittedName>
        <fullName evidence="2">Uncharacterized protein</fullName>
    </submittedName>
</protein>
<reference evidence="2" key="1">
    <citation type="journal article" date="2020" name="Stud. Mycol.">
        <title>101 Dothideomycetes genomes: a test case for predicting lifestyles and emergence of pathogens.</title>
        <authorList>
            <person name="Haridas S."/>
            <person name="Albert R."/>
            <person name="Binder M."/>
            <person name="Bloem J."/>
            <person name="Labutti K."/>
            <person name="Salamov A."/>
            <person name="Andreopoulos B."/>
            <person name="Baker S."/>
            <person name="Barry K."/>
            <person name="Bills G."/>
            <person name="Bluhm B."/>
            <person name="Cannon C."/>
            <person name="Castanera R."/>
            <person name="Culley D."/>
            <person name="Daum C."/>
            <person name="Ezra D."/>
            <person name="Gonzalez J."/>
            <person name="Henrissat B."/>
            <person name="Kuo A."/>
            <person name="Liang C."/>
            <person name="Lipzen A."/>
            <person name="Lutzoni F."/>
            <person name="Magnuson J."/>
            <person name="Mondo S."/>
            <person name="Nolan M."/>
            <person name="Ohm R."/>
            <person name="Pangilinan J."/>
            <person name="Park H.-J."/>
            <person name="Ramirez L."/>
            <person name="Alfaro M."/>
            <person name="Sun H."/>
            <person name="Tritt A."/>
            <person name="Yoshinaga Y."/>
            <person name="Zwiers L.-H."/>
            <person name="Turgeon B."/>
            <person name="Goodwin S."/>
            <person name="Spatafora J."/>
            <person name="Crous P."/>
            <person name="Grigoriev I."/>
        </authorList>
    </citation>
    <scope>NUCLEOTIDE SEQUENCE</scope>
    <source>
        <strain evidence="2">CBS 130266</strain>
    </source>
</reference>
<dbReference type="EMBL" id="MU007062">
    <property type="protein sequence ID" value="KAF2427154.1"/>
    <property type="molecule type" value="Genomic_DNA"/>
</dbReference>
<feature type="region of interest" description="Disordered" evidence="1">
    <location>
        <begin position="431"/>
        <end position="459"/>
    </location>
</feature>
<feature type="compositionally biased region" description="Low complexity" evidence="1">
    <location>
        <begin position="103"/>
        <end position="116"/>
    </location>
</feature>
<feature type="region of interest" description="Disordered" evidence="1">
    <location>
        <begin position="473"/>
        <end position="493"/>
    </location>
</feature>
<sequence length="928" mass="99682">MPRNIYCFYDSSLRLLVPIEANRLTVFRQHFAIFVPIMKETRANYVVYPYDPANRPASATIFPMVSGPVTTPSASSYCQTAATLTDNTTSLFAPEVDATPAISCSSSDTSTKSRTSPVSAGSGPESISSAENGNGKDASIASNTNTESFGVADPGTVEIKTTPTSADIVQDSPVNAVALGVDMPSIENDGIALTNEPYNDEVQLEDASVQISSCQLEDVSSEEPSSNRGTVAPSPVKTLAIDLYTGPLSRQHCLDLSAWPSLGKAYLLPLPRRQIPPFEKCVGSTLTKLKIDEIMIYAPTIRSSIPRSSDENELIHCALTAVPDNATQMPDINGQMGNPSVDSETGYSGEASGKQGDTNACNDLETIVGSKKDEIEDVDPESSISLTEAENNKAEVAVPIGVVTWSEPTRIRGDENVISTKMTPTEQDDRVIASSSDSYNGHISGATSPRTAHTSSPDTSLVKLGKLASITKTDLKSSSGSSKPTKTTKLPGYLRPTAASARKSVAKVSSGKFTTEHIINKTAYKSSVDKSNTRLVGTMLSSSSGRTTIAPKKSDQISPAGALTEVAKKDNVSTHSSILPAQPKKASTTPVRPIRIPTDSVKKLRDIGLVTKNRTIYNSRPVTKSLSTSGRAIKGLESNRASLLPVRIRTSNSGMAGLKSPVDTSSKLNVPQILSRERSSTVVRRESSIPTAPGLHQYPAIPAIDPANSTRPLIPMVDAATWSRSRKHGKDAMTPRTIRLLSDHISPNFCIPLGGSSNLQLDSPPSRAPSPVPMTNGIQSRKNRVHNIQGGQIVPTDHTKKTFRVSSENNNIRITSLWTRTMTTIAAVNNGNPLTPLDTDASQFDHIAPASIHAVQDDNFDQMAMWQRIFALSSLEQQQFMNDLLREINANMATCVDQGELKQATEKDAASPPGWDWDYFEVQDPFQS</sequence>
<feature type="compositionally biased region" description="Polar residues" evidence="1">
    <location>
        <begin position="433"/>
        <end position="459"/>
    </location>
</feature>
<dbReference type="Proteomes" id="UP000800235">
    <property type="component" value="Unassembled WGS sequence"/>
</dbReference>
<proteinExistence type="predicted"/>
<feature type="region of interest" description="Disordered" evidence="1">
    <location>
        <begin position="335"/>
        <end position="361"/>
    </location>
</feature>
<name>A0A9P4NLT0_9PEZI</name>
<feature type="compositionally biased region" description="Polar residues" evidence="1">
    <location>
        <begin position="573"/>
        <end position="590"/>
    </location>
</feature>
<feature type="region of interest" description="Disordered" evidence="1">
    <location>
        <begin position="570"/>
        <end position="592"/>
    </location>
</feature>
<feature type="compositionally biased region" description="Low complexity" evidence="1">
    <location>
        <begin position="476"/>
        <end position="493"/>
    </location>
</feature>
<evidence type="ECO:0000313" key="2">
    <source>
        <dbReference type="EMBL" id="KAF2427154.1"/>
    </source>
</evidence>
<organism evidence="2 3">
    <name type="scientific">Tothia fuscella</name>
    <dbReference type="NCBI Taxonomy" id="1048955"/>
    <lineage>
        <taxon>Eukaryota</taxon>
        <taxon>Fungi</taxon>
        <taxon>Dikarya</taxon>
        <taxon>Ascomycota</taxon>
        <taxon>Pezizomycotina</taxon>
        <taxon>Dothideomycetes</taxon>
        <taxon>Pleosporomycetidae</taxon>
        <taxon>Venturiales</taxon>
        <taxon>Cylindrosympodiaceae</taxon>
        <taxon>Tothia</taxon>
    </lineage>
</organism>
<evidence type="ECO:0000256" key="1">
    <source>
        <dbReference type="SAM" id="MobiDB-lite"/>
    </source>
</evidence>
<dbReference type="AlphaFoldDB" id="A0A9P4NLT0"/>
<feature type="region of interest" description="Disordered" evidence="1">
    <location>
        <begin position="102"/>
        <end position="158"/>
    </location>
</feature>
<evidence type="ECO:0000313" key="3">
    <source>
        <dbReference type="Proteomes" id="UP000800235"/>
    </source>
</evidence>